<dbReference type="Proteomes" id="UP000198575">
    <property type="component" value="Unassembled WGS sequence"/>
</dbReference>
<organism evidence="1 2">
    <name type="scientific">Dokdonella immobilis</name>
    <dbReference type="NCBI Taxonomy" id="578942"/>
    <lineage>
        <taxon>Bacteria</taxon>
        <taxon>Pseudomonadati</taxon>
        <taxon>Pseudomonadota</taxon>
        <taxon>Gammaproteobacteria</taxon>
        <taxon>Lysobacterales</taxon>
        <taxon>Rhodanobacteraceae</taxon>
        <taxon>Dokdonella</taxon>
    </lineage>
</organism>
<protein>
    <submittedName>
        <fullName evidence="1">Uncharacterized protein</fullName>
    </submittedName>
</protein>
<gene>
    <name evidence="1" type="ORF">SAMN05216289_104125</name>
</gene>
<evidence type="ECO:0000313" key="2">
    <source>
        <dbReference type="Proteomes" id="UP000198575"/>
    </source>
</evidence>
<dbReference type="EMBL" id="FOVF01000004">
    <property type="protein sequence ID" value="SFN10432.1"/>
    <property type="molecule type" value="Genomic_DNA"/>
</dbReference>
<keyword evidence="2" id="KW-1185">Reference proteome</keyword>
<reference evidence="1 2" key="1">
    <citation type="submission" date="2016-10" db="EMBL/GenBank/DDBJ databases">
        <authorList>
            <person name="de Groot N.N."/>
        </authorList>
    </citation>
    <scope>NUCLEOTIDE SEQUENCE [LARGE SCALE GENOMIC DNA]</scope>
    <source>
        <strain evidence="1 2">CGMCC 1.7659</strain>
    </source>
</reference>
<name>A0A1I4WAT6_9GAMM</name>
<sequence length="131" mass="14538">MLVSPWGRSVDALIIPRSYQETLEFEYGSVNSALNGVDPEWRERDLVVLSSHLVASDCAKMIDLAHSAGFDAVVAPVVLGRKEISKYNSCLVLPWDERLTICNDKTDEPEGQLLALGHDLWSWVAALLEGR</sequence>
<proteinExistence type="predicted"/>
<evidence type="ECO:0000313" key="1">
    <source>
        <dbReference type="EMBL" id="SFN10432.1"/>
    </source>
</evidence>
<accession>A0A1I4WAT6</accession>
<dbReference type="AlphaFoldDB" id="A0A1I4WAT6"/>